<evidence type="ECO:0000256" key="3">
    <source>
        <dbReference type="ARBA" id="ARBA00022840"/>
    </source>
</evidence>
<keyword evidence="6" id="KW-1185">Reference proteome</keyword>
<dbReference type="PANTHER" id="PTHR30258">
    <property type="entry name" value="TYPE II SECRETION SYSTEM PROTEIN GSPE-RELATED"/>
    <property type="match status" value="1"/>
</dbReference>
<accession>A0A1T4ZU81</accession>
<sequence length="400" mass="45492">MINLKYYNEQSNSICETIADYKVNYNNSILNDKVEEILDFILKSAIELNASDIHLDLISTSMTVKFRIDSLLRTFVVLDSRYSNQIIRFIKLKCNIDISKTLHPLEGRFSLEVSKLSMDCRISIIPTIKGEKLTIRLLNVKDYGWNVEQIGFNIEELNIIKRKINALNGFILICGPTGSGKSTTLCALINEINDGTKNIITIEDPVEYFIDGVVQVNIAKGENYRFSNMLKFSLRQDPDVLMIGEIRDQETADISLKASITGHLVFSTIHTKSSIGVVERLIDLEMQPYMVADAVSLIINQRLVRTLCNKCKTIDSSNYNNLFDGVPIYKPLGCQECLGTGYKGRKAVFEILEITSDDSELIRNKQWSKLENKFISLETKILDMIKRGDTSVEEGYRYIF</sequence>
<dbReference type="Gene3D" id="3.40.50.300">
    <property type="entry name" value="P-loop containing nucleotide triphosphate hydrolases"/>
    <property type="match status" value="1"/>
</dbReference>
<evidence type="ECO:0000256" key="2">
    <source>
        <dbReference type="ARBA" id="ARBA00022741"/>
    </source>
</evidence>
<comment type="similarity">
    <text evidence="1">Belongs to the GSP E family.</text>
</comment>
<keyword evidence="2" id="KW-0547">Nucleotide-binding</keyword>
<dbReference type="RefSeq" id="WP_079588390.1">
    <property type="nucleotide sequence ID" value="NZ_FUYN01000001.1"/>
</dbReference>
<dbReference type="GO" id="GO:0005524">
    <property type="term" value="F:ATP binding"/>
    <property type="evidence" value="ECO:0007669"/>
    <property type="project" value="UniProtKB-KW"/>
</dbReference>
<dbReference type="AlphaFoldDB" id="A0A1T4ZU81"/>
<dbReference type="Gene3D" id="3.30.450.90">
    <property type="match status" value="1"/>
</dbReference>
<evidence type="ECO:0000259" key="4">
    <source>
        <dbReference type="PROSITE" id="PS00662"/>
    </source>
</evidence>
<feature type="domain" description="Bacterial type II secretion system protein E" evidence="4">
    <location>
        <begin position="234"/>
        <end position="248"/>
    </location>
</feature>
<dbReference type="Pfam" id="PF00437">
    <property type="entry name" value="T2SSE"/>
    <property type="match status" value="1"/>
</dbReference>
<dbReference type="CDD" id="cd01129">
    <property type="entry name" value="PulE-GspE-like"/>
    <property type="match status" value="1"/>
</dbReference>
<dbReference type="SUPFAM" id="SSF52540">
    <property type="entry name" value="P-loop containing nucleoside triphosphate hydrolases"/>
    <property type="match status" value="1"/>
</dbReference>
<evidence type="ECO:0000313" key="6">
    <source>
        <dbReference type="Proteomes" id="UP000243406"/>
    </source>
</evidence>
<dbReference type="GO" id="GO:0016887">
    <property type="term" value="F:ATP hydrolysis activity"/>
    <property type="evidence" value="ECO:0007669"/>
    <property type="project" value="TreeGrafter"/>
</dbReference>
<dbReference type="GO" id="GO:0005886">
    <property type="term" value="C:plasma membrane"/>
    <property type="evidence" value="ECO:0007669"/>
    <property type="project" value="TreeGrafter"/>
</dbReference>
<name>A0A1T4ZU81_9FIRM</name>
<dbReference type="Proteomes" id="UP000243406">
    <property type="component" value="Unassembled WGS sequence"/>
</dbReference>
<dbReference type="PROSITE" id="PS00662">
    <property type="entry name" value="T2SP_E"/>
    <property type="match status" value="1"/>
</dbReference>
<dbReference type="EMBL" id="FUYN01000001">
    <property type="protein sequence ID" value="SKB26258.1"/>
    <property type="molecule type" value="Genomic_DNA"/>
</dbReference>
<organism evidence="5 6">
    <name type="scientific">Acetoanaerobium noterae</name>
    <dbReference type="NCBI Taxonomy" id="745369"/>
    <lineage>
        <taxon>Bacteria</taxon>
        <taxon>Bacillati</taxon>
        <taxon>Bacillota</taxon>
        <taxon>Clostridia</taxon>
        <taxon>Peptostreptococcales</taxon>
        <taxon>Filifactoraceae</taxon>
        <taxon>Acetoanaerobium</taxon>
    </lineage>
</organism>
<keyword evidence="3" id="KW-0067">ATP-binding</keyword>
<dbReference type="InterPro" id="IPR001482">
    <property type="entry name" value="T2SS/T4SS_dom"/>
</dbReference>
<gene>
    <name evidence="5" type="ORF">SAMN02745120_0400</name>
</gene>
<proteinExistence type="inferred from homology"/>
<evidence type="ECO:0000256" key="1">
    <source>
        <dbReference type="ARBA" id="ARBA00006611"/>
    </source>
</evidence>
<protein>
    <submittedName>
        <fullName evidence="5">Type IV pilus assembly protein PilB</fullName>
    </submittedName>
</protein>
<dbReference type="OrthoDB" id="9808272at2"/>
<reference evidence="6" key="1">
    <citation type="submission" date="2017-02" db="EMBL/GenBank/DDBJ databases">
        <authorList>
            <person name="Varghese N."/>
            <person name="Submissions S."/>
        </authorList>
    </citation>
    <scope>NUCLEOTIDE SEQUENCE [LARGE SCALE GENOMIC DNA]</scope>
    <source>
        <strain evidence="6">ATCC 35199</strain>
    </source>
</reference>
<dbReference type="PANTHER" id="PTHR30258:SF3">
    <property type="entry name" value="SLL1921 PROTEIN"/>
    <property type="match status" value="1"/>
</dbReference>
<evidence type="ECO:0000313" key="5">
    <source>
        <dbReference type="EMBL" id="SKB26258.1"/>
    </source>
</evidence>
<dbReference type="InterPro" id="IPR027417">
    <property type="entry name" value="P-loop_NTPase"/>
</dbReference>